<reference evidence="15" key="1">
    <citation type="submission" date="2021-02" db="EMBL/GenBank/DDBJ databases">
        <title>Infant gut strain persistence is associated with maternal origin, phylogeny, and functional potential including surface adhesion and iron acquisition.</title>
        <authorList>
            <person name="Lou Y.C."/>
        </authorList>
    </citation>
    <scope>NUCLEOTIDE SEQUENCE</scope>
    <source>
        <strain evidence="15">L3_106_000M1_dasL3_106_000M1_concoct_15</strain>
    </source>
</reference>
<evidence type="ECO:0000313" key="15">
    <source>
        <dbReference type="EMBL" id="MBS5518886.1"/>
    </source>
</evidence>
<comment type="function">
    <text evidence="10 12">F(1)F(0) ATP synthase produces ATP from ADP in the presence of a proton or sodium gradient. F-type ATPases consist of two structural domains, F(1) containing the extramembraneous catalytic core and F(0) containing the membrane proton channel, linked together by a central stalk and a peripheral stalk. During catalysis, ATP synthesis in the catalytic domain of F(1) is coupled via a rotary mechanism of the central stalk subunits to proton translocation.</text>
</comment>
<keyword evidence="12" id="KW-1003">Cell membrane</keyword>
<evidence type="ECO:0000256" key="14">
    <source>
        <dbReference type="SAM" id="Coils"/>
    </source>
</evidence>
<comment type="subunit">
    <text evidence="12">F-type ATPases have 2 components, F(1) - the catalytic core - and F(0) - the membrane proton channel. F(1) has five subunits: alpha(3), beta(3), gamma(1), delta(1), epsilon(1). F(0) has three main subunits: a(1), b(2) and c(10-14). The alpha and beta chains form an alternating ring which encloses part of the gamma chain. F(1) is attached to F(0) by a central stalk formed by the gamma and epsilon chains, while a peripheral stalk is formed by the delta and b chains.</text>
</comment>
<dbReference type="EMBL" id="JAGZCZ010000001">
    <property type="protein sequence ID" value="MBS5518886.1"/>
    <property type="molecule type" value="Genomic_DNA"/>
</dbReference>
<dbReference type="RefSeq" id="WP_302013594.1">
    <property type="nucleotide sequence ID" value="NZ_CATWGP010000001.1"/>
</dbReference>
<dbReference type="PANTHER" id="PTHR33445">
    <property type="entry name" value="ATP SYNTHASE SUBUNIT B', CHLOROPLASTIC"/>
    <property type="match status" value="1"/>
</dbReference>
<keyword evidence="3 12" id="KW-0138">CF(0)</keyword>
<dbReference type="PANTHER" id="PTHR33445:SF2">
    <property type="entry name" value="ATP SYNTHASE SUBUNIT B', CHLOROPLASTIC"/>
    <property type="match status" value="1"/>
</dbReference>
<keyword evidence="6 12" id="KW-1133">Transmembrane helix</keyword>
<gene>
    <name evidence="12 15" type="primary">atpF</name>
    <name evidence="15" type="ORF">KHX13_00860</name>
</gene>
<evidence type="ECO:0000256" key="10">
    <source>
        <dbReference type="ARBA" id="ARBA00025198"/>
    </source>
</evidence>
<keyword evidence="4 12" id="KW-0812">Transmembrane</keyword>
<dbReference type="Gene3D" id="6.10.250.1580">
    <property type="match status" value="1"/>
</dbReference>
<evidence type="ECO:0000256" key="3">
    <source>
        <dbReference type="ARBA" id="ARBA00022547"/>
    </source>
</evidence>
<dbReference type="AlphaFoldDB" id="A0A943I3W5"/>
<comment type="subcellular location">
    <subcellularLocation>
        <location evidence="12">Cell membrane</location>
        <topology evidence="12">Single-pass membrane protein</topology>
    </subcellularLocation>
    <subcellularLocation>
        <location evidence="11">Endomembrane system</location>
        <topology evidence="11">Single-pass membrane protein</topology>
    </subcellularLocation>
</comment>
<accession>A0A943I3W5</accession>
<evidence type="ECO:0000256" key="4">
    <source>
        <dbReference type="ARBA" id="ARBA00022692"/>
    </source>
</evidence>
<comment type="caution">
    <text evidence="15">The sequence shown here is derived from an EMBL/GenBank/DDBJ whole genome shotgun (WGS) entry which is preliminary data.</text>
</comment>
<dbReference type="HAMAP" id="MF_01398">
    <property type="entry name" value="ATP_synth_b_bprime"/>
    <property type="match status" value="1"/>
</dbReference>
<dbReference type="InterPro" id="IPR028987">
    <property type="entry name" value="ATP_synth_B-like_membr_sf"/>
</dbReference>
<dbReference type="GO" id="GO:0045259">
    <property type="term" value="C:proton-transporting ATP synthase complex"/>
    <property type="evidence" value="ECO:0007669"/>
    <property type="project" value="UniProtKB-KW"/>
</dbReference>
<evidence type="ECO:0000256" key="5">
    <source>
        <dbReference type="ARBA" id="ARBA00022781"/>
    </source>
</evidence>
<proteinExistence type="inferred from homology"/>
<evidence type="ECO:0000256" key="9">
    <source>
        <dbReference type="ARBA" id="ARBA00023310"/>
    </source>
</evidence>
<sequence length="161" mass="18181">MVSVNYTIIAQIVNFIILLWILAKFAYKPLLKAMDDRRNRIVKDLDSAEHARKEAEALKLEYANQLKTARKEASDIIAKANADAQKLHDEALAQAQKERDALLESGRERVEAEKKKALLDVREQVIALSTEIASRVLQAKLTSEEDQALVARKTDEALQSR</sequence>
<keyword evidence="5 12" id="KW-0375">Hydrogen ion transport</keyword>
<dbReference type="NCBIfam" id="TIGR01144">
    <property type="entry name" value="ATP_synt_b"/>
    <property type="match status" value="1"/>
</dbReference>
<evidence type="ECO:0000256" key="6">
    <source>
        <dbReference type="ARBA" id="ARBA00022989"/>
    </source>
</evidence>
<keyword evidence="14" id="KW-0175">Coiled coil</keyword>
<keyword evidence="8 12" id="KW-0472">Membrane</keyword>
<dbReference type="GO" id="GO:0005886">
    <property type="term" value="C:plasma membrane"/>
    <property type="evidence" value="ECO:0007669"/>
    <property type="project" value="UniProtKB-SubCell"/>
</dbReference>
<evidence type="ECO:0000256" key="2">
    <source>
        <dbReference type="ARBA" id="ARBA00022448"/>
    </source>
</evidence>
<keyword evidence="7 12" id="KW-0406">Ion transport</keyword>
<evidence type="ECO:0000256" key="13">
    <source>
        <dbReference type="RuleBase" id="RU003848"/>
    </source>
</evidence>
<dbReference type="GO" id="GO:0012505">
    <property type="term" value="C:endomembrane system"/>
    <property type="evidence" value="ECO:0007669"/>
    <property type="project" value="UniProtKB-SubCell"/>
</dbReference>
<evidence type="ECO:0000256" key="8">
    <source>
        <dbReference type="ARBA" id="ARBA00023136"/>
    </source>
</evidence>
<dbReference type="CDD" id="cd06503">
    <property type="entry name" value="ATP-synt_Fo_b"/>
    <property type="match status" value="1"/>
</dbReference>
<dbReference type="Proteomes" id="UP000754226">
    <property type="component" value="Unassembled WGS sequence"/>
</dbReference>
<evidence type="ECO:0000256" key="7">
    <source>
        <dbReference type="ARBA" id="ARBA00023065"/>
    </source>
</evidence>
<protein>
    <recommendedName>
        <fullName evidence="12">ATP synthase subunit b</fullName>
    </recommendedName>
    <alternativeName>
        <fullName evidence="12">ATP synthase F(0) sector subunit b</fullName>
    </alternativeName>
    <alternativeName>
        <fullName evidence="12">ATPase subunit I</fullName>
    </alternativeName>
    <alternativeName>
        <fullName evidence="12">F-type ATPase subunit b</fullName>
        <shortName evidence="12">F-ATPase subunit b</shortName>
    </alternativeName>
</protein>
<dbReference type="Pfam" id="PF00430">
    <property type="entry name" value="ATP-synt_B"/>
    <property type="match status" value="1"/>
</dbReference>
<dbReference type="InterPro" id="IPR005864">
    <property type="entry name" value="ATP_synth_F0_bsu_bac"/>
</dbReference>
<dbReference type="SUPFAM" id="SSF81573">
    <property type="entry name" value="F1F0 ATP synthase subunit B, membrane domain"/>
    <property type="match status" value="1"/>
</dbReference>
<dbReference type="GO" id="GO:0046933">
    <property type="term" value="F:proton-transporting ATP synthase activity, rotational mechanism"/>
    <property type="evidence" value="ECO:0007669"/>
    <property type="project" value="UniProtKB-UniRule"/>
</dbReference>
<feature type="transmembrane region" description="Helical" evidence="12">
    <location>
        <begin position="6"/>
        <end position="27"/>
    </location>
</feature>
<evidence type="ECO:0000313" key="16">
    <source>
        <dbReference type="Proteomes" id="UP000754226"/>
    </source>
</evidence>
<dbReference type="InterPro" id="IPR050059">
    <property type="entry name" value="ATP_synthase_B_chain"/>
</dbReference>
<comment type="similarity">
    <text evidence="1 12 13">Belongs to the ATPase B chain family.</text>
</comment>
<keyword evidence="2 12" id="KW-0813">Transport</keyword>
<dbReference type="GO" id="GO:0046961">
    <property type="term" value="F:proton-transporting ATPase activity, rotational mechanism"/>
    <property type="evidence" value="ECO:0007669"/>
    <property type="project" value="TreeGrafter"/>
</dbReference>
<keyword evidence="9 12" id="KW-0066">ATP synthesis</keyword>
<dbReference type="InterPro" id="IPR002146">
    <property type="entry name" value="ATP_synth_b/b'su_bac/chlpt"/>
</dbReference>
<evidence type="ECO:0000256" key="11">
    <source>
        <dbReference type="ARBA" id="ARBA00037847"/>
    </source>
</evidence>
<name>A0A943I3W5_9FIRM</name>
<organism evidence="15 16">
    <name type="scientific">Acidaminococcus intestini</name>
    <dbReference type="NCBI Taxonomy" id="187327"/>
    <lineage>
        <taxon>Bacteria</taxon>
        <taxon>Bacillati</taxon>
        <taxon>Bacillota</taxon>
        <taxon>Negativicutes</taxon>
        <taxon>Acidaminococcales</taxon>
        <taxon>Acidaminococcaceae</taxon>
        <taxon>Acidaminococcus</taxon>
    </lineage>
</organism>
<feature type="coiled-coil region" evidence="14">
    <location>
        <begin position="38"/>
        <end position="90"/>
    </location>
</feature>
<comment type="function">
    <text evidence="12">Component of the F(0) channel, it forms part of the peripheral stalk, linking F(1) to F(0).</text>
</comment>
<evidence type="ECO:0000256" key="1">
    <source>
        <dbReference type="ARBA" id="ARBA00005513"/>
    </source>
</evidence>
<evidence type="ECO:0000256" key="12">
    <source>
        <dbReference type="HAMAP-Rule" id="MF_01398"/>
    </source>
</evidence>